<proteinExistence type="predicted"/>
<evidence type="ECO:0000313" key="1">
    <source>
        <dbReference type="EMBL" id="SIS23343.1"/>
    </source>
</evidence>
<name>A0A1N7HEZ8_9NOCA</name>
<dbReference type="STRING" id="1344003.SAMN05445060_4101"/>
<dbReference type="EMBL" id="FTNT01000016">
    <property type="protein sequence ID" value="SIS23343.1"/>
    <property type="molecule type" value="Genomic_DNA"/>
</dbReference>
<dbReference type="AlphaFoldDB" id="A0A1N7HEZ8"/>
<protein>
    <submittedName>
        <fullName evidence="1">Uncharacterized protein</fullName>
    </submittedName>
</protein>
<gene>
    <name evidence="1" type="ORF">SAMN05445060_4101</name>
</gene>
<evidence type="ECO:0000313" key="2">
    <source>
        <dbReference type="Proteomes" id="UP000186218"/>
    </source>
</evidence>
<sequence>MTSVRWGARAAHFRPLVCPCLTTVSHVIRTRYAKGIRNRVCTLRCSVEHFACRTPVSTGQCPPGCMACYSAVMCVVRATVCRSAAMPFNTAPITPFIAGVPTPAHTAHCRATQRVPCPATYVVVFCPCRSALASGCRTTSCIADPSVIHTGRCTVACTPEYFGASTAISTGGSSGVRIRSVQYGFETLPSDPRGRVADVVSDTTPACTRSRLWTARRDVFEYTSGADGKQLRRIKTAGHRSTYDTECVRRS</sequence>
<reference evidence="1 2" key="1">
    <citation type="submission" date="2017-01" db="EMBL/GenBank/DDBJ databases">
        <authorList>
            <person name="Mah S.A."/>
            <person name="Swanson W.J."/>
            <person name="Moy G.W."/>
            <person name="Vacquier V.D."/>
        </authorList>
    </citation>
    <scope>NUCLEOTIDE SEQUENCE [LARGE SCALE GENOMIC DNA]</scope>
    <source>
        <strain evidence="1 2">CPCC 203464</strain>
    </source>
</reference>
<keyword evidence="2" id="KW-1185">Reference proteome</keyword>
<accession>A0A1N7HEZ8</accession>
<dbReference type="Proteomes" id="UP000186218">
    <property type="component" value="Unassembled WGS sequence"/>
</dbReference>
<organism evidence="1 2">
    <name type="scientific">Williamsia sterculiae</name>
    <dbReference type="NCBI Taxonomy" id="1344003"/>
    <lineage>
        <taxon>Bacteria</taxon>
        <taxon>Bacillati</taxon>
        <taxon>Actinomycetota</taxon>
        <taxon>Actinomycetes</taxon>
        <taxon>Mycobacteriales</taxon>
        <taxon>Nocardiaceae</taxon>
        <taxon>Williamsia</taxon>
    </lineage>
</organism>